<evidence type="ECO:0000259" key="4">
    <source>
        <dbReference type="Pfam" id="PF00535"/>
    </source>
</evidence>
<dbReference type="Proteomes" id="UP000094056">
    <property type="component" value="Unassembled WGS sequence"/>
</dbReference>
<dbReference type="InterPro" id="IPR039528">
    <property type="entry name" value="DPM1-like"/>
</dbReference>
<comment type="caution">
    <text evidence="5">The sequence shown here is derived from an EMBL/GenBank/DDBJ whole genome shotgun (WGS) entry which is preliminary data.</text>
</comment>
<keyword evidence="2" id="KW-0328">Glycosyltransferase</keyword>
<dbReference type="Gene3D" id="3.90.550.10">
    <property type="entry name" value="Spore Coat Polysaccharide Biosynthesis Protein SpsA, Chain A"/>
    <property type="match status" value="1"/>
</dbReference>
<evidence type="ECO:0000256" key="3">
    <source>
        <dbReference type="ARBA" id="ARBA00022679"/>
    </source>
</evidence>
<protein>
    <submittedName>
        <fullName evidence="5">Glycosyltransferase family 2 protein</fullName>
    </submittedName>
</protein>
<gene>
    <name evidence="5" type="ORF">SCARUB_00165</name>
</gene>
<dbReference type="InterPro" id="IPR029044">
    <property type="entry name" value="Nucleotide-diphossugar_trans"/>
</dbReference>
<organism evidence="5 6">
    <name type="scientific">Candidatus Scalindua rubra</name>
    <dbReference type="NCBI Taxonomy" id="1872076"/>
    <lineage>
        <taxon>Bacteria</taxon>
        <taxon>Pseudomonadati</taxon>
        <taxon>Planctomycetota</taxon>
        <taxon>Candidatus Brocadiia</taxon>
        <taxon>Candidatus Brocadiales</taxon>
        <taxon>Candidatus Scalinduaceae</taxon>
        <taxon>Candidatus Scalindua</taxon>
    </lineage>
</organism>
<evidence type="ECO:0000256" key="2">
    <source>
        <dbReference type="ARBA" id="ARBA00022676"/>
    </source>
</evidence>
<dbReference type="EMBL" id="MAYW01000002">
    <property type="protein sequence ID" value="ODS34729.1"/>
    <property type="molecule type" value="Genomic_DNA"/>
</dbReference>
<keyword evidence="3 5" id="KW-0808">Transferase</keyword>
<accession>A0A1E3XGJ5</accession>
<reference evidence="5 6" key="1">
    <citation type="submission" date="2016-07" db="EMBL/GenBank/DDBJ databases">
        <title>Draft genome of Scalindua rubra, obtained from a brine-seawater interface in the Red Sea, sheds light on salt adaptation in anammox bacteria.</title>
        <authorList>
            <person name="Speth D.R."/>
            <person name="Lagkouvardos I."/>
            <person name="Wang Y."/>
            <person name="Qian P.-Y."/>
            <person name="Dutilh B.E."/>
            <person name="Jetten M.S."/>
        </authorList>
    </citation>
    <scope>NUCLEOTIDE SEQUENCE [LARGE SCALE GENOMIC DNA]</scope>
    <source>
        <strain evidence="5">BSI-1</strain>
    </source>
</reference>
<feature type="domain" description="Glycosyltransferase 2-like" evidence="4">
    <location>
        <begin position="7"/>
        <end position="174"/>
    </location>
</feature>
<dbReference type="SUPFAM" id="SSF53448">
    <property type="entry name" value="Nucleotide-diphospho-sugar transferases"/>
    <property type="match status" value="1"/>
</dbReference>
<comment type="similarity">
    <text evidence="1">Belongs to the glycosyltransferase 2 family.</text>
</comment>
<evidence type="ECO:0000313" key="6">
    <source>
        <dbReference type="Proteomes" id="UP000094056"/>
    </source>
</evidence>
<dbReference type="InterPro" id="IPR001173">
    <property type="entry name" value="Glyco_trans_2-like"/>
</dbReference>
<evidence type="ECO:0000313" key="5">
    <source>
        <dbReference type="EMBL" id="ODS34729.1"/>
    </source>
</evidence>
<dbReference type="Pfam" id="PF00535">
    <property type="entry name" value="Glycos_transf_2"/>
    <property type="match status" value="1"/>
</dbReference>
<dbReference type="AlphaFoldDB" id="A0A1E3XGJ5"/>
<dbReference type="GO" id="GO:0004582">
    <property type="term" value="F:dolichyl-phosphate beta-D-mannosyltransferase activity"/>
    <property type="evidence" value="ECO:0007669"/>
    <property type="project" value="InterPro"/>
</dbReference>
<evidence type="ECO:0000256" key="1">
    <source>
        <dbReference type="ARBA" id="ARBA00006739"/>
    </source>
</evidence>
<dbReference type="PANTHER" id="PTHR43398:SF1">
    <property type="entry name" value="DOLICHOL-PHOSPHATE MANNOSYLTRANSFERASE SUBUNIT 1"/>
    <property type="match status" value="1"/>
</dbReference>
<name>A0A1E3XGJ5_9BACT</name>
<proteinExistence type="inferred from homology"/>
<sequence>MSKPSLSIVLPTYNEKDNIEILIPEIEKTFGHVNHEIIVVDDNSPDGTARVSEELNETYGNIRVIVRERKEGIGAAIREGYNNANNSIILSSDADLSFIPSDMYRLYEKIQEGYDLVLGSRHSEYSFYELTTLNVRIKGWISKNGNRALRFITGTGISDFSANFRAIRREVWEQIKTREKTNTLLLEMILKCKYGGLKFTEIPVTFKDRIYGESKLNLGIEVPKYLIKMIKYIVRYRFTGYKLTNKET</sequence>
<dbReference type="PANTHER" id="PTHR43398">
    <property type="entry name" value="DOLICHOL-PHOSPHATE MANNOSYLTRANSFERASE SUBUNIT 1"/>
    <property type="match status" value="1"/>
</dbReference>